<organism evidence="2 3">
    <name type="scientific">Periconia digitata</name>
    <dbReference type="NCBI Taxonomy" id="1303443"/>
    <lineage>
        <taxon>Eukaryota</taxon>
        <taxon>Fungi</taxon>
        <taxon>Dikarya</taxon>
        <taxon>Ascomycota</taxon>
        <taxon>Pezizomycotina</taxon>
        <taxon>Dothideomycetes</taxon>
        <taxon>Pleosporomycetidae</taxon>
        <taxon>Pleosporales</taxon>
        <taxon>Massarineae</taxon>
        <taxon>Periconiaceae</taxon>
        <taxon>Periconia</taxon>
    </lineage>
</organism>
<dbReference type="AlphaFoldDB" id="A0A9W4U5M7"/>
<comment type="caution">
    <text evidence="2">The sequence shown here is derived from an EMBL/GenBank/DDBJ whole genome shotgun (WGS) entry which is preliminary data.</text>
</comment>
<keyword evidence="1" id="KW-1133">Transmembrane helix</keyword>
<keyword evidence="3" id="KW-1185">Reference proteome</keyword>
<evidence type="ECO:0000313" key="2">
    <source>
        <dbReference type="EMBL" id="CAI6298455.1"/>
    </source>
</evidence>
<dbReference type="Proteomes" id="UP001152607">
    <property type="component" value="Unassembled WGS sequence"/>
</dbReference>
<dbReference type="EMBL" id="CAOQHR010000002">
    <property type="protein sequence ID" value="CAI6298455.1"/>
    <property type="molecule type" value="Genomic_DNA"/>
</dbReference>
<protein>
    <submittedName>
        <fullName evidence="2">Uncharacterized protein</fullName>
    </submittedName>
</protein>
<evidence type="ECO:0000313" key="3">
    <source>
        <dbReference type="Proteomes" id="UP001152607"/>
    </source>
</evidence>
<sequence>MNQSYMGKGDLSQLRNNRSSLSTQSFFCFKNREFIAQYASPHPPSSRDGENKRHIKNRCVMVVKSSLPIYRHGTATSDLSNQKPRMQSDYPCWEAGSGRMTRVCCCRFSCFSVCTLTVFFLSFWFSGKKT</sequence>
<feature type="transmembrane region" description="Helical" evidence="1">
    <location>
        <begin position="108"/>
        <end position="127"/>
    </location>
</feature>
<evidence type="ECO:0000256" key="1">
    <source>
        <dbReference type="SAM" id="Phobius"/>
    </source>
</evidence>
<accession>A0A9W4U5M7</accession>
<keyword evidence="1" id="KW-0472">Membrane</keyword>
<name>A0A9W4U5M7_9PLEO</name>
<proteinExistence type="predicted"/>
<reference evidence="2" key="1">
    <citation type="submission" date="2023-01" db="EMBL/GenBank/DDBJ databases">
        <authorList>
            <person name="Van Ghelder C."/>
            <person name="Rancurel C."/>
        </authorList>
    </citation>
    <scope>NUCLEOTIDE SEQUENCE</scope>
    <source>
        <strain evidence="2">CNCM I-4278</strain>
    </source>
</reference>
<gene>
    <name evidence="2" type="ORF">PDIGIT_LOCUS2742</name>
</gene>
<keyword evidence="1" id="KW-0812">Transmembrane</keyword>